<protein>
    <submittedName>
        <fullName evidence="1">Uncharacterized protein</fullName>
    </submittedName>
</protein>
<dbReference type="EMBL" id="AZBU02000001">
    <property type="protein sequence ID" value="TMS35479.1"/>
    <property type="molecule type" value="Genomic_DNA"/>
</dbReference>
<gene>
    <name evidence="1" type="ORF">L596_002875</name>
</gene>
<sequence length="332" mass="38484">MTYNWNWMKALPVRGLDATVDDVIRYFDDNNCLYLPWGAAIRDALIGVEPVNIEGEISCSLDRLFDLCEKKFSSRECFQSSLSESAQLTIGSSLDSDNTNHKVAETMEFSAWFSSNSKQWEFTANNLALYDDQAGNVYIVDVSGRGRQDACRRKLFFTSDRNATDEWWEDDFEKIMQAYKMRLDGFSCGNSYVCDFIRMHVRRLTSHQNLEEFYCADILDGTGIRSESGDYSCYLRKTQNRTALRRHKFDEICRKDFGEEYWRETLGKVEEKTRIFDFYQIPSRIVEKTENPASSENASKAKSQTVNLENAAFTANFYFVTVCVEIVLITFY</sequence>
<evidence type="ECO:0000313" key="1">
    <source>
        <dbReference type="EMBL" id="TMS35479.1"/>
    </source>
</evidence>
<dbReference type="OrthoDB" id="5871804at2759"/>
<comment type="caution">
    <text evidence="1">The sequence shown here is derived from an EMBL/GenBank/DDBJ whole genome shotgun (WGS) entry which is preliminary data.</text>
</comment>
<keyword evidence="2" id="KW-1185">Reference proteome</keyword>
<reference evidence="1 2" key="1">
    <citation type="journal article" date="2015" name="Genome Biol.">
        <title>Comparative genomics of Steinernema reveals deeply conserved gene regulatory networks.</title>
        <authorList>
            <person name="Dillman A.R."/>
            <person name="Macchietto M."/>
            <person name="Porter C.F."/>
            <person name="Rogers A."/>
            <person name="Williams B."/>
            <person name="Antoshechkin I."/>
            <person name="Lee M.M."/>
            <person name="Goodwin Z."/>
            <person name="Lu X."/>
            <person name="Lewis E.E."/>
            <person name="Goodrich-Blair H."/>
            <person name="Stock S.P."/>
            <person name="Adams B.J."/>
            <person name="Sternberg P.W."/>
            <person name="Mortazavi A."/>
        </authorList>
    </citation>
    <scope>NUCLEOTIDE SEQUENCE [LARGE SCALE GENOMIC DNA]</scope>
    <source>
        <strain evidence="1 2">ALL</strain>
    </source>
</reference>
<dbReference type="EMBL" id="CM016762">
    <property type="protein sequence ID" value="TMS35479.1"/>
    <property type="molecule type" value="Genomic_DNA"/>
</dbReference>
<name>A0A4U8USD9_STECR</name>
<evidence type="ECO:0000313" key="2">
    <source>
        <dbReference type="Proteomes" id="UP000298663"/>
    </source>
</evidence>
<proteinExistence type="predicted"/>
<reference evidence="1 2" key="2">
    <citation type="journal article" date="2019" name="G3 (Bethesda)">
        <title>Hybrid Assembly of the Genome of the Entomopathogenic Nematode Steinernema carpocapsae Identifies the X-Chromosome.</title>
        <authorList>
            <person name="Serra L."/>
            <person name="Macchietto M."/>
            <person name="Macias-Munoz A."/>
            <person name="McGill C.J."/>
            <person name="Rodriguez I.M."/>
            <person name="Rodriguez B."/>
            <person name="Murad R."/>
            <person name="Mortazavi A."/>
        </authorList>
    </citation>
    <scope>NUCLEOTIDE SEQUENCE [LARGE SCALE GENOMIC DNA]</scope>
    <source>
        <strain evidence="1 2">ALL</strain>
    </source>
</reference>
<dbReference type="Proteomes" id="UP000298663">
    <property type="component" value="Chromosome X"/>
</dbReference>
<accession>A0A4U8USD9</accession>
<organism evidence="1 2">
    <name type="scientific">Steinernema carpocapsae</name>
    <name type="common">Entomopathogenic nematode</name>
    <dbReference type="NCBI Taxonomy" id="34508"/>
    <lineage>
        <taxon>Eukaryota</taxon>
        <taxon>Metazoa</taxon>
        <taxon>Ecdysozoa</taxon>
        <taxon>Nematoda</taxon>
        <taxon>Chromadorea</taxon>
        <taxon>Rhabditida</taxon>
        <taxon>Tylenchina</taxon>
        <taxon>Panagrolaimomorpha</taxon>
        <taxon>Strongyloidoidea</taxon>
        <taxon>Steinernematidae</taxon>
        <taxon>Steinernema</taxon>
    </lineage>
</organism>
<dbReference type="AlphaFoldDB" id="A0A4U8USD9"/>